<reference evidence="1 2" key="1">
    <citation type="submission" date="2020-02" db="EMBL/GenBank/DDBJ databases">
        <authorList>
            <person name="Ma Q."/>
            <person name="Huang Y."/>
            <person name="Song X."/>
            <person name="Pei D."/>
        </authorList>
    </citation>
    <scope>NUCLEOTIDE SEQUENCE [LARGE SCALE GENOMIC DNA]</scope>
    <source>
        <strain evidence="1">Sxm20200214</strain>
        <tissue evidence="1">Leaf</tissue>
    </source>
</reference>
<name>A0A8X7RW85_BRACI</name>
<dbReference type="EMBL" id="JAAMPC010000009">
    <property type="protein sequence ID" value="KAG2295168.1"/>
    <property type="molecule type" value="Genomic_DNA"/>
</dbReference>
<accession>A0A8X7RW85</accession>
<dbReference type="Proteomes" id="UP000886595">
    <property type="component" value="Unassembled WGS sequence"/>
</dbReference>
<comment type="caution">
    <text evidence="1">The sequence shown here is derived from an EMBL/GenBank/DDBJ whole genome shotgun (WGS) entry which is preliminary data.</text>
</comment>
<proteinExistence type="predicted"/>
<keyword evidence="2" id="KW-1185">Reference proteome</keyword>
<protein>
    <submittedName>
        <fullName evidence="1">Uncharacterized protein</fullName>
    </submittedName>
</protein>
<evidence type="ECO:0000313" key="1">
    <source>
        <dbReference type="EMBL" id="KAG2295168.1"/>
    </source>
</evidence>
<dbReference type="AlphaFoldDB" id="A0A8X7RW85"/>
<organism evidence="1 2">
    <name type="scientific">Brassica carinata</name>
    <name type="common">Ethiopian mustard</name>
    <name type="synonym">Abyssinian cabbage</name>
    <dbReference type="NCBI Taxonomy" id="52824"/>
    <lineage>
        <taxon>Eukaryota</taxon>
        <taxon>Viridiplantae</taxon>
        <taxon>Streptophyta</taxon>
        <taxon>Embryophyta</taxon>
        <taxon>Tracheophyta</taxon>
        <taxon>Spermatophyta</taxon>
        <taxon>Magnoliopsida</taxon>
        <taxon>eudicotyledons</taxon>
        <taxon>Gunneridae</taxon>
        <taxon>Pentapetalae</taxon>
        <taxon>rosids</taxon>
        <taxon>malvids</taxon>
        <taxon>Brassicales</taxon>
        <taxon>Brassicaceae</taxon>
        <taxon>Brassiceae</taxon>
        <taxon>Brassica</taxon>
    </lineage>
</organism>
<gene>
    <name evidence="1" type="ORF">Bca52824_041837</name>
</gene>
<evidence type="ECO:0000313" key="2">
    <source>
        <dbReference type="Proteomes" id="UP000886595"/>
    </source>
</evidence>
<sequence>MSIPPSSASSSASQFTYTANSYYSAPYQPPQRFVAPSPAPAPPVAPVPGDTVYPQPIGSCAKNSPLNGKSICNS</sequence>